<name>A0ABW2J2A1_9BURK</name>
<proteinExistence type="predicted"/>
<organism evidence="1 2">
    <name type="scientific">Herminiimonas aquatilis</name>
    <dbReference type="NCBI Taxonomy" id="345342"/>
    <lineage>
        <taxon>Bacteria</taxon>
        <taxon>Pseudomonadati</taxon>
        <taxon>Pseudomonadota</taxon>
        <taxon>Betaproteobacteria</taxon>
        <taxon>Burkholderiales</taxon>
        <taxon>Oxalobacteraceae</taxon>
        <taxon>Herminiimonas</taxon>
    </lineage>
</organism>
<reference evidence="2" key="1">
    <citation type="journal article" date="2019" name="Int. J. Syst. Evol. Microbiol.">
        <title>The Global Catalogue of Microorganisms (GCM) 10K type strain sequencing project: providing services to taxonomists for standard genome sequencing and annotation.</title>
        <authorList>
            <consortium name="The Broad Institute Genomics Platform"/>
            <consortium name="The Broad Institute Genome Sequencing Center for Infectious Disease"/>
            <person name="Wu L."/>
            <person name="Ma J."/>
        </authorList>
    </citation>
    <scope>NUCLEOTIDE SEQUENCE [LARGE SCALE GENOMIC DNA]</scope>
    <source>
        <strain evidence="2">CCUG 36956</strain>
    </source>
</reference>
<protein>
    <submittedName>
        <fullName evidence="1">TenA family transcriptional regulator</fullName>
    </submittedName>
</protein>
<sequence>MNFFDTLQQQTTNERQALFAVPVIQDALKGEIVIEQYIAFLTQAYHHVRHTVPLLMACGSRLDGKHEWLRTAIAEYIEEELGHEEWVLSDIAACGGDADKVRHSQPHAATETMVAYAYHQIDRRNPIGFFGMVHVLEGTSTALATNAASTIQGALALPPAAFSYLNSHGSLDIAHVQFFESLMNRLEHADDQQAVVHCASMVYKLYGDIFRSLPTKSRVLLTGEVA</sequence>
<dbReference type="Gene3D" id="1.20.910.10">
    <property type="entry name" value="Heme oxygenase-like"/>
    <property type="match status" value="1"/>
</dbReference>
<dbReference type="EMBL" id="JBHTCC010000001">
    <property type="protein sequence ID" value="MFC7297610.1"/>
    <property type="molecule type" value="Genomic_DNA"/>
</dbReference>
<dbReference type="SUPFAM" id="SSF48613">
    <property type="entry name" value="Heme oxygenase-like"/>
    <property type="match status" value="1"/>
</dbReference>
<dbReference type="InterPro" id="IPR016084">
    <property type="entry name" value="Haem_Oase-like_multi-hlx"/>
</dbReference>
<dbReference type="Pfam" id="PF14518">
    <property type="entry name" value="Haem_oxygenas_2"/>
    <property type="match status" value="1"/>
</dbReference>
<dbReference type="RefSeq" id="WP_382232754.1">
    <property type="nucleotide sequence ID" value="NZ_JBHTCC010000001.1"/>
</dbReference>
<evidence type="ECO:0000313" key="1">
    <source>
        <dbReference type="EMBL" id="MFC7297610.1"/>
    </source>
</evidence>
<comment type="caution">
    <text evidence="1">The sequence shown here is derived from an EMBL/GenBank/DDBJ whole genome shotgun (WGS) entry which is preliminary data.</text>
</comment>
<accession>A0ABW2J2A1</accession>
<dbReference type="SMART" id="SM01236">
    <property type="entry name" value="Haem_oxygenase_2"/>
    <property type="match status" value="1"/>
</dbReference>
<evidence type="ECO:0000313" key="2">
    <source>
        <dbReference type="Proteomes" id="UP001596379"/>
    </source>
</evidence>
<gene>
    <name evidence="1" type="ORF">ACFQO0_04085</name>
</gene>
<keyword evidence="2" id="KW-1185">Reference proteome</keyword>
<dbReference type="Proteomes" id="UP001596379">
    <property type="component" value="Unassembled WGS sequence"/>
</dbReference>